<dbReference type="OrthoDB" id="8047038at2759"/>
<dbReference type="SUPFAM" id="SSF56672">
    <property type="entry name" value="DNA/RNA polymerases"/>
    <property type="match status" value="1"/>
</dbReference>
<gene>
    <name evidence="9" type="ORF">CBR_g23893</name>
</gene>
<dbReference type="GO" id="GO:0005886">
    <property type="term" value="C:plasma membrane"/>
    <property type="evidence" value="ECO:0007669"/>
    <property type="project" value="TreeGrafter"/>
</dbReference>
<comment type="subcellular location">
    <subcellularLocation>
        <location evidence="1">Membrane</location>
        <topology evidence="1">Multi-pass membrane protein</topology>
    </subcellularLocation>
</comment>
<dbReference type="Gene3D" id="3.30.70.270">
    <property type="match status" value="1"/>
</dbReference>
<dbReference type="PANTHER" id="PTHR43652">
    <property type="entry name" value="BASIC AMINO ACID ANTIPORTER YFCC-RELATED"/>
    <property type="match status" value="1"/>
</dbReference>
<sequence length="543" mass="59385">MDKSVWQPYFTLCVIGVMLVLLLLEASEPYLVLMGALVTFLVVDILQVDEALEGFSDPAMLVIAVLLVVAKGIEQSGGLEYISKLLFRSSSSSSGMADREDRRQTGWQSSLPWIIFKFSLPAAAFSAVLANVPLVCMLIPPIVEYGRRVNIAPSKMLMPLSFSSLLGGLLTIIGSATNIVVLSLGTKSVPELKIGFFEVGKIGLPVTLTGLIYMITLSSKLLPDRLAMELTHINAREYNLVLVVQQKSSLARKSVEEGGLCLQPGLVLVQIERDGVAIPDPGPDFVILPKDQLHFVGVIDSLLSLTRLGGLTLAEEEGKPIDLNRLTITHCLVEAVVASKSPMVNKQVQELQFRTRYNAAVVAVHRHGTRLKSTKRILTSASAKQELEYLGHFATPKGIRSLADKIQAIVDWPETRCTTDVRSFMGLAGYYQRFVESYSKVAAPLSRLQSPKVPFEFDDAARGAFTTLKAAMQAAPALRIYDPTLPTQVTTDASGYGIGAVLEQCHEDGWHAVEYFSQKVPLVNTLDDARKKELLAFVTVLKR</sequence>
<evidence type="ECO:0000256" key="3">
    <source>
        <dbReference type="ARBA" id="ARBA00022692"/>
    </source>
</evidence>
<dbReference type="Gene3D" id="3.30.70.1450">
    <property type="entry name" value="Regulator of K+ conductance, C-terminal domain"/>
    <property type="match status" value="2"/>
</dbReference>
<dbReference type="InterPro" id="IPR036721">
    <property type="entry name" value="RCK_C_sf"/>
</dbReference>
<dbReference type="Gramene" id="GBG77444">
    <property type="protein sequence ID" value="GBG77444"/>
    <property type="gene ID" value="CBR_g23893"/>
</dbReference>
<organism evidence="9 10">
    <name type="scientific">Chara braunii</name>
    <name type="common">Braun's stonewort</name>
    <dbReference type="NCBI Taxonomy" id="69332"/>
    <lineage>
        <taxon>Eukaryota</taxon>
        <taxon>Viridiplantae</taxon>
        <taxon>Streptophyta</taxon>
        <taxon>Charophyceae</taxon>
        <taxon>Charales</taxon>
        <taxon>Characeae</taxon>
        <taxon>Chara</taxon>
    </lineage>
</organism>
<dbReference type="GO" id="GO:0006813">
    <property type="term" value="P:potassium ion transport"/>
    <property type="evidence" value="ECO:0007669"/>
    <property type="project" value="InterPro"/>
</dbReference>
<proteinExistence type="predicted"/>
<dbReference type="PANTHER" id="PTHR43652:SF2">
    <property type="entry name" value="BASIC AMINO ACID ANTIPORTER YFCC-RELATED"/>
    <property type="match status" value="1"/>
</dbReference>
<dbReference type="SUPFAM" id="SSF116726">
    <property type="entry name" value="TrkA C-terminal domain-like"/>
    <property type="match status" value="2"/>
</dbReference>
<reference evidence="9 10" key="1">
    <citation type="journal article" date="2018" name="Cell">
        <title>The Chara Genome: Secondary Complexity and Implications for Plant Terrestrialization.</title>
        <authorList>
            <person name="Nishiyama T."/>
            <person name="Sakayama H."/>
            <person name="Vries J.D."/>
            <person name="Buschmann H."/>
            <person name="Saint-Marcoux D."/>
            <person name="Ullrich K.K."/>
            <person name="Haas F.B."/>
            <person name="Vanderstraeten L."/>
            <person name="Becker D."/>
            <person name="Lang D."/>
            <person name="Vosolsobe S."/>
            <person name="Rombauts S."/>
            <person name="Wilhelmsson P.K.I."/>
            <person name="Janitza P."/>
            <person name="Kern R."/>
            <person name="Heyl A."/>
            <person name="Rumpler F."/>
            <person name="Villalobos L.I.A.C."/>
            <person name="Clay J.M."/>
            <person name="Skokan R."/>
            <person name="Toyoda A."/>
            <person name="Suzuki Y."/>
            <person name="Kagoshima H."/>
            <person name="Schijlen E."/>
            <person name="Tajeshwar N."/>
            <person name="Catarino B."/>
            <person name="Hetherington A.J."/>
            <person name="Saltykova A."/>
            <person name="Bonnot C."/>
            <person name="Breuninger H."/>
            <person name="Symeonidi A."/>
            <person name="Radhakrishnan G.V."/>
            <person name="Van Nieuwerburgh F."/>
            <person name="Deforce D."/>
            <person name="Chang C."/>
            <person name="Karol K.G."/>
            <person name="Hedrich R."/>
            <person name="Ulvskov P."/>
            <person name="Glockner G."/>
            <person name="Delwiche C.F."/>
            <person name="Petrasek J."/>
            <person name="Van de Peer Y."/>
            <person name="Friml J."/>
            <person name="Beilby M."/>
            <person name="Dolan L."/>
            <person name="Kohara Y."/>
            <person name="Sugano S."/>
            <person name="Fujiyama A."/>
            <person name="Delaux P.-M."/>
            <person name="Quint M."/>
            <person name="TheiBen G."/>
            <person name="Hagemann M."/>
            <person name="Harholt J."/>
            <person name="Dunand C."/>
            <person name="Zachgo S."/>
            <person name="Langdale J."/>
            <person name="Maumus F."/>
            <person name="Straeten D.V.D."/>
            <person name="Gould S.B."/>
            <person name="Rensing S.A."/>
        </authorList>
    </citation>
    <scope>NUCLEOTIDE SEQUENCE [LARGE SCALE GENOMIC DNA]</scope>
    <source>
        <strain evidence="9 10">S276</strain>
    </source>
</reference>
<dbReference type="GO" id="GO:0008324">
    <property type="term" value="F:monoatomic cation transmembrane transporter activity"/>
    <property type="evidence" value="ECO:0007669"/>
    <property type="project" value="InterPro"/>
</dbReference>
<dbReference type="InterPro" id="IPR006037">
    <property type="entry name" value="RCK_C"/>
</dbReference>
<name>A0A388L565_CHABU</name>
<evidence type="ECO:0000256" key="2">
    <source>
        <dbReference type="ARBA" id="ARBA00022448"/>
    </source>
</evidence>
<evidence type="ECO:0000259" key="8">
    <source>
        <dbReference type="PROSITE" id="PS51202"/>
    </source>
</evidence>
<evidence type="ECO:0000256" key="7">
    <source>
        <dbReference type="SAM" id="Phobius"/>
    </source>
</evidence>
<dbReference type="PROSITE" id="PS51202">
    <property type="entry name" value="RCK_C"/>
    <property type="match status" value="1"/>
</dbReference>
<dbReference type="EMBL" id="BFEA01000267">
    <property type="protein sequence ID" value="GBG77444.1"/>
    <property type="molecule type" value="Genomic_DNA"/>
</dbReference>
<dbReference type="Proteomes" id="UP000265515">
    <property type="component" value="Unassembled WGS sequence"/>
</dbReference>
<dbReference type="InterPro" id="IPR051679">
    <property type="entry name" value="DASS-Related_Transporters"/>
</dbReference>
<dbReference type="InterPro" id="IPR004680">
    <property type="entry name" value="Cit_transptr-like_dom"/>
</dbReference>
<dbReference type="Pfam" id="PF02080">
    <property type="entry name" value="TrkA_C"/>
    <property type="match status" value="1"/>
</dbReference>
<dbReference type="Pfam" id="PF03600">
    <property type="entry name" value="CitMHS"/>
    <property type="match status" value="1"/>
</dbReference>
<evidence type="ECO:0000256" key="6">
    <source>
        <dbReference type="ARBA" id="ARBA00023136"/>
    </source>
</evidence>
<protein>
    <recommendedName>
        <fullName evidence="8">RCK C-terminal domain-containing protein</fullName>
    </recommendedName>
</protein>
<dbReference type="InterPro" id="IPR041577">
    <property type="entry name" value="RT_RNaseH_2"/>
</dbReference>
<evidence type="ECO:0000256" key="1">
    <source>
        <dbReference type="ARBA" id="ARBA00004141"/>
    </source>
</evidence>
<keyword evidence="5 7" id="KW-1133">Transmembrane helix</keyword>
<evidence type="ECO:0000256" key="5">
    <source>
        <dbReference type="ARBA" id="ARBA00022989"/>
    </source>
</evidence>
<feature type="transmembrane region" description="Helical" evidence="7">
    <location>
        <begin position="114"/>
        <end position="139"/>
    </location>
</feature>
<accession>A0A388L565</accession>
<evidence type="ECO:0000256" key="4">
    <source>
        <dbReference type="ARBA" id="ARBA00022737"/>
    </source>
</evidence>
<keyword evidence="6 7" id="KW-0472">Membrane</keyword>
<comment type="caution">
    <text evidence="9">The sequence shown here is derived from an EMBL/GenBank/DDBJ whole genome shotgun (WGS) entry which is preliminary data.</text>
</comment>
<feature type="transmembrane region" description="Helical" evidence="7">
    <location>
        <begin position="160"/>
        <end position="182"/>
    </location>
</feature>
<keyword evidence="2" id="KW-0813">Transport</keyword>
<feature type="transmembrane region" description="Helical" evidence="7">
    <location>
        <begin position="202"/>
        <end position="222"/>
    </location>
</feature>
<feature type="domain" description="RCK C-terminal" evidence="8">
    <location>
        <begin position="226"/>
        <end position="311"/>
    </location>
</feature>
<keyword evidence="10" id="KW-1185">Reference proteome</keyword>
<dbReference type="InterPro" id="IPR043502">
    <property type="entry name" value="DNA/RNA_pol_sf"/>
</dbReference>
<keyword evidence="3 7" id="KW-0812">Transmembrane</keyword>
<evidence type="ECO:0000313" key="10">
    <source>
        <dbReference type="Proteomes" id="UP000265515"/>
    </source>
</evidence>
<dbReference type="AlphaFoldDB" id="A0A388L565"/>
<keyword evidence="4" id="KW-0677">Repeat</keyword>
<dbReference type="FunFam" id="3.30.70.270:FF:000020">
    <property type="entry name" value="Transposon Tf2-6 polyprotein-like Protein"/>
    <property type="match status" value="1"/>
</dbReference>
<feature type="transmembrane region" description="Helical" evidence="7">
    <location>
        <begin position="6"/>
        <end position="24"/>
    </location>
</feature>
<dbReference type="Pfam" id="PF17919">
    <property type="entry name" value="RT_RNaseH_2"/>
    <property type="match status" value="1"/>
</dbReference>
<evidence type="ECO:0000313" key="9">
    <source>
        <dbReference type="EMBL" id="GBG77444.1"/>
    </source>
</evidence>
<dbReference type="InterPro" id="IPR043128">
    <property type="entry name" value="Rev_trsase/Diguanyl_cyclase"/>
</dbReference>